<feature type="compositionally biased region" description="Basic residues" evidence="1">
    <location>
        <begin position="651"/>
        <end position="662"/>
    </location>
</feature>
<dbReference type="Proteomes" id="UP000001819">
    <property type="component" value="Chromosome 3"/>
</dbReference>
<reference evidence="2" key="1">
    <citation type="submission" date="2024-06" db="UniProtKB">
        <authorList>
            <consortium name="RefSeq"/>
        </authorList>
    </citation>
    <scope>NUCLEOTIDE SEQUENCE [LARGE SCALE GENOMIC DNA]</scope>
    <source>
        <strain evidence="2">MV2-25</strain>
    </source>
</reference>
<feature type="region of interest" description="Disordered" evidence="1">
    <location>
        <begin position="538"/>
        <end position="569"/>
    </location>
</feature>
<proteinExistence type="predicted"/>
<feature type="compositionally biased region" description="Polar residues" evidence="1">
    <location>
        <begin position="398"/>
        <end position="419"/>
    </location>
</feature>
<sequence>MVRRKAVGVGRQLSLTTYQHLPSQGGCFRAPSQQSLLVPSMAEYWQNMCNKLSGSLPRMAMLVPPEPSSRRLTRLRRQMMWSPREIVYVPHSKGMGMVQDNYVRQQQQQAQIQQLYCQQPYPPTWGRSQWQGPPPAWGHYHSSRTMAQQRQKSVNSPNFSACPVSQAEAPVCDFESEASRFAATASRIEMQQKELHEKQLQLQKLQESHFSPQPSQVIVPVGILKKPARPEGGQSSDTELHVKNAKRVKVEGMDGKLYERVMAPSNPKPLDTPRRRWTSSQEPQRDPHQEHYSKEYKRKHHLEYPAKTMKVSQQQQSSGTFNFGKFVSNFTDGYDRNPVSQVTAPIHKSKKSSKMCSNAESARRRPPEWPKVDRILRRAEPETSKRGRKRLPDHQVDQLDSGSSTSTLTAVMSSESLRTPHSCLEHAKQSREHSKTPFLGVENDRRGKILPKTPHQSQTSIKTEQEENSARERQGASLDVYARTFEQAPLEEQPDSTSKKGRIRTVNINQLLQNQEHQDGNAVWESLVQLVDQMCDPLEDEEEQQENEASEENRLNAGFGTERRPKKKRKQYSVYLMVNSDVDEEDDSLPKQQPDSPVILPESHNHNQILYENHNHNPILNERHILNHPEIRQDHYANQCYRFFQEEQRRPSHRKRKRRSSSRIKELAYPYPIPPPGQTMRRPLHWPKPDMSRPQTRQQRPRSISKPPSKKRLHRSISAVHEAQRLHRVWEKVPLVNPSCMMYPMMNRTRRRYY</sequence>
<dbReference type="AlphaFoldDB" id="A0A6I8V577"/>
<reference evidence="3" key="2">
    <citation type="submission" date="2025-08" db="UniProtKB">
        <authorList>
            <consortium name="RefSeq"/>
        </authorList>
    </citation>
    <scope>IDENTIFICATION</scope>
    <source>
        <strain evidence="3">MV-25-SWS-2005</strain>
        <tissue evidence="3">Whole body</tissue>
    </source>
</reference>
<feature type="region of interest" description="Disordered" evidence="1">
    <location>
        <begin position="345"/>
        <end position="474"/>
    </location>
</feature>
<gene>
    <name evidence="3" type="primary">LOC6898227</name>
</gene>
<name>A0A6I8V577_DROPS</name>
<dbReference type="KEGG" id="dpo:6898227"/>
<protein>
    <submittedName>
        <fullName evidence="3">Uncharacterized protein</fullName>
    </submittedName>
</protein>
<organism evidence="2 3">
    <name type="scientific">Drosophila pseudoobscura pseudoobscura</name>
    <name type="common">Fruit fly</name>
    <dbReference type="NCBI Taxonomy" id="46245"/>
    <lineage>
        <taxon>Eukaryota</taxon>
        <taxon>Metazoa</taxon>
        <taxon>Ecdysozoa</taxon>
        <taxon>Arthropoda</taxon>
        <taxon>Hexapoda</taxon>
        <taxon>Insecta</taxon>
        <taxon>Pterygota</taxon>
        <taxon>Neoptera</taxon>
        <taxon>Endopterygota</taxon>
        <taxon>Diptera</taxon>
        <taxon>Brachycera</taxon>
        <taxon>Muscomorpha</taxon>
        <taxon>Ephydroidea</taxon>
        <taxon>Drosophilidae</taxon>
        <taxon>Drosophila</taxon>
        <taxon>Sophophora</taxon>
    </lineage>
</organism>
<dbReference type="RefSeq" id="XP_002138293.2">
    <property type="nucleotide sequence ID" value="XM_002138257.3"/>
</dbReference>
<feature type="region of interest" description="Disordered" evidence="1">
    <location>
        <begin position="647"/>
        <end position="717"/>
    </location>
</feature>
<feature type="compositionally biased region" description="Acidic residues" evidence="1">
    <location>
        <begin position="538"/>
        <end position="550"/>
    </location>
</feature>
<dbReference type="InParanoid" id="A0A6I8V577"/>
<evidence type="ECO:0000313" key="2">
    <source>
        <dbReference type="Proteomes" id="UP000001819"/>
    </source>
</evidence>
<feature type="compositionally biased region" description="Basic and acidic residues" evidence="1">
    <location>
        <begin position="463"/>
        <end position="474"/>
    </location>
</feature>
<evidence type="ECO:0000313" key="3">
    <source>
        <dbReference type="RefSeq" id="XP_002138293.2"/>
    </source>
</evidence>
<keyword evidence="2" id="KW-1185">Reference proteome</keyword>
<feature type="compositionally biased region" description="Basic and acidic residues" evidence="1">
    <location>
        <begin position="283"/>
        <end position="295"/>
    </location>
</feature>
<accession>A0A6I8V577</accession>
<feature type="compositionally biased region" description="Low complexity" evidence="1">
    <location>
        <begin position="693"/>
        <end position="702"/>
    </location>
</feature>
<feature type="compositionally biased region" description="Basic and acidic residues" evidence="1">
    <location>
        <begin position="361"/>
        <end position="397"/>
    </location>
</feature>
<feature type="compositionally biased region" description="Basic and acidic residues" evidence="1">
    <location>
        <begin position="423"/>
        <end position="435"/>
    </location>
</feature>
<evidence type="ECO:0000256" key="1">
    <source>
        <dbReference type="SAM" id="MobiDB-lite"/>
    </source>
</evidence>
<feature type="region of interest" description="Disordered" evidence="1">
    <location>
        <begin position="258"/>
        <end position="297"/>
    </location>
</feature>